<dbReference type="SUPFAM" id="SSF52172">
    <property type="entry name" value="CheY-like"/>
    <property type="match status" value="1"/>
</dbReference>
<dbReference type="InterPro" id="IPR011123">
    <property type="entry name" value="Y_Y_Y"/>
</dbReference>
<dbReference type="InterPro" id="IPR013783">
    <property type="entry name" value="Ig-like_fold"/>
</dbReference>
<sequence length="1322" mass="148774">MKILFIQAVWFLAVFALVSSPCRGQHVKILTTKDGLPQSFVSGLVQDQKGFIWVGTRNGLARYDGIEFRPFRYSTLDSTSLASNVIVSMKPYQGKISIEYESGEIDLFDPASEDLVRLLPRSRLTGNFKELRVLRRSWVLDSKQVLWGIVHGQGVNSYNTKNRQIRHFGKKNSGLASDTIWAIRRDVEHHMWVVTGKGISSLNSATGQVVNYALPVSATYHIANDPTIKIVDLHGRINGELMWGDRQHLFIFSPRSKKIRTVPLPGTSAQGLLWIDSGPGGHDYFEREGIVYKYSDQTGLSVVTDMAARTGTDVQSFLVDDSGLIWLGTNARGLFQVDLNTPFFPSFRYEKGFVGDLLARQLGTSLQEVFGWTPANEQKAASGYHIRSAKDRRGQLWVGLKETVVMFDPSGTKRTVLPRVMPLFDPAEPGITIKGIAVNASGMPVVANYRGDIVVYNQDKNRWDWLLPKGTVPGRFGSVTIRDILLDDKKLWMTTEFDGLLHIDLKTGQMGQLKLDDVAGALPTNQLLGMQPDPSRPHLLWIGSYNGLISLNKNTLKADVFGLKDRLPDQTVYSLLRDPFGQLWLGTNKGLCRFDPVTKDVRVFQTRHGLPGDEFNRFHQLQLPGGRLAFGGTEGWTLFEPSKIKDDRYRPATALTGLKINNAPLFPSKNSLLKKPINALNELVLAHDQSTLTVSFAGLQFSQPQDLRYRYQLVGYDHGWVESGPTPFANYTKIPPGKYEFQVNASNTTGQWSDQIKSLPITIHPPWWQTWWAYVAYALVIAGSIWYWMRLQLVRLELRKSVELKQQEARQLHVLSDIKSRFFNNVTHDFRTPLTLILSPMPGLISEMSGTAQEKRLVTVKRNAEQLLELMNQLLDFSKLDAHVLTVDESRGAPDVFAERIVELFREEALLQGVELSFRRNVRGEYWFDAPKLERMLGNLIGNAIKFTPAGGRVAVSVEAIGQWIVFAVADTGIGIPENRIAYVFDRYYQVDDTELHQLLKNKGTGIGLSLVKEFAELQNGKVEVESQEGEGTTFRLMMPYQPVGHDVSETTFDHPETALQVAEPIVLGDEKVHILLVEDNLELADFINDSLPDAYQISRAVNGAEGFNVALEQVPDLIISDVMMPVMDGFTFCKKVKQHEQTSHIPVILLTAKANVDSRIEGLSLGADDYLSKPFHVQELNLRVHNQLEQQRRLRRQMQKLLSPFSGEAENPTVPDLVDPFLQKFHNLIEDRLDDASLGVEQWDELMGMSRVQLHRKLKAVSGLPAGDVVRNYRLTRAAAFLKEGYNSSESAYRSGFDSPAYFTKSFREYYGKTPSEFVGK</sequence>
<dbReference type="InterPro" id="IPR004358">
    <property type="entry name" value="Sig_transdc_His_kin-like_C"/>
</dbReference>
<evidence type="ECO:0000256" key="5">
    <source>
        <dbReference type="ARBA" id="ARBA00023163"/>
    </source>
</evidence>
<evidence type="ECO:0000256" key="2">
    <source>
        <dbReference type="ARBA" id="ARBA00012438"/>
    </source>
</evidence>
<dbReference type="CDD" id="cd00082">
    <property type="entry name" value="HisKA"/>
    <property type="match status" value="1"/>
</dbReference>
<keyword evidence="11" id="KW-1185">Reference proteome</keyword>
<dbReference type="Gene3D" id="1.10.10.60">
    <property type="entry name" value="Homeodomain-like"/>
    <property type="match status" value="1"/>
</dbReference>
<evidence type="ECO:0000259" key="8">
    <source>
        <dbReference type="PROSITE" id="PS50109"/>
    </source>
</evidence>
<dbReference type="GO" id="GO:0003700">
    <property type="term" value="F:DNA-binding transcription factor activity"/>
    <property type="evidence" value="ECO:0007669"/>
    <property type="project" value="InterPro"/>
</dbReference>
<dbReference type="RefSeq" id="WP_124879335.1">
    <property type="nucleotide sequence ID" value="NZ_RQJO01000016.1"/>
</dbReference>
<dbReference type="SUPFAM" id="SSF46689">
    <property type="entry name" value="Homeodomain-like"/>
    <property type="match status" value="1"/>
</dbReference>
<dbReference type="InterPro" id="IPR001789">
    <property type="entry name" value="Sig_transdc_resp-reg_receiver"/>
</dbReference>
<dbReference type="FunFam" id="2.60.40.10:FF:000791">
    <property type="entry name" value="Two-component system sensor histidine kinase/response regulator"/>
    <property type="match status" value="1"/>
</dbReference>
<dbReference type="EMBL" id="RQJO01000016">
    <property type="protein sequence ID" value="RRA98095.1"/>
    <property type="molecule type" value="Genomic_DNA"/>
</dbReference>
<dbReference type="Proteomes" id="UP000271925">
    <property type="component" value="Unassembled WGS sequence"/>
</dbReference>
<feature type="domain" description="Response regulatory" evidence="9">
    <location>
        <begin position="1074"/>
        <end position="1189"/>
    </location>
</feature>
<dbReference type="CDD" id="cd17574">
    <property type="entry name" value="REC_OmpR"/>
    <property type="match status" value="1"/>
</dbReference>
<feature type="domain" description="Histidine kinase" evidence="8">
    <location>
        <begin position="825"/>
        <end position="1043"/>
    </location>
</feature>
<dbReference type="SUPFAM" id="SSF63829">
    <property type="entry name" value="Calcium-dependent phosphotriesterase"/>
    <property type="match status" value="1"/>
</dbReference>
<dbReference type="SUPFAM" id="SSF47384">
    <property type="entry name" value="Homodimeric domain of signal transducing histidine kinase"/>
    <property type="match status" value="1"/>
</dbReference>
<dbReference type="Pfam" id="PF00512">
    <property type="entry name" value="HisKA"/>
    <property type="match status" value="1"/>
</dbReference>
<dbReference type="PRINTS" id="PR00344">
    <property type="entry name" value="BCTRLSENSOR"/>
</dbReference>
<dbReference type="SMART" id="SM00448">
    <property type="entry name" value="REC"/>
    <property type="match status" value="1"/>
</dbReference>
<keyword evidence="5" id="KW-0804">Transcription</keyword>
<dbReference type="InterPro" id="IPR015943">
    <property type="entry name" value="WD40/YVTN_repeat-like_dom_sf"/>
</dbReference>
<dbReference type="EC" id="2.7.13.3" evidence="2"/>
<dbReference type="GO" id="GO:0000155">
    <property type="term" value="F:phosphorelay sensor kinase activity"/>
    <property type="evidence" value="ECO:0007669"/>
    <property type="project" value="InterPro"/>
</dbReference>
<dbReference type="InterPro" id="IPR036097">
    <property type="entry name" value="HisK_dim/P_sf"/>
</dbReference>
<evidence type="ECO:0000256" key="1">
    <source>
        <dbReference type="ARBA" id="ARBA00000085"/>
    </source>
</evidence>
<evidence type="ECO:0000256" key="6">
    <source>
        <dbReference type="PROSITE-ProRule" id="PRU00169"/>
    </source>
</evidence>
<dbReference type="Gene3D" id="2.130.10.10">
    <property type="entry name" value="YVTN repeat-like/Quinoprotein amine dehydrogenase"/>
    <property type="match status" value="3"/>
</dbReference>
<comment type="catalytic activity">
    <reaction evidence="1">
        <text>ATP + protein L-histidine = ADP + protein N-phospho-L-histidine.</text>
        <dbReference type="EC" id="2.7.13.3"/>
    </reaction>
</comment>
<evidence type="ECO:0000313" key="11">
    <source>
        <dbReference type="Proteomes" id="UP000271925"/>
    </source>
</evidence>
<dbReference type="Pfam" id="PF00072">
    <property type="entry name" value="Response_reg"/>
    <property type="match status" value="1"/>
</dbReference>
<dbReference type="InterPro" id="IPR011110">
    <property type="entry name" value="Reg_prop"/>
</dbReference>
<feature type="modified residue" description="4-aspartylphosphate" evidence="6">
    <location>
        <position position="1122"/>
    </location>
</feature>
<comment type="caution">
    <text evidence="10">The sequence shown here is derived from an EMBL/GenBank/DDBJ whole genome shotgun (WGS) entry which is preliminary data.</text>
</comment>
<dbReference type="InterPro" id="IPR018060">
    <property type="entry name" value="HTH_AraC"/>
</dbReference>
<name>A0A3P1BAT3_9BACT</name>
<feature type="domain" description="HTH araC/xylS-type" evidence="7">
    <location>
        <begin position="1224"/>
        <end position="1322"/>
    </location>
</feature>
<keyword evidence="10" id="KW-0808">Transferase</keyword>
<dbReference type="Pfam" id="PF07494">
    <property type="entry name" value="Reg_prop"/>
    <property type="match status" value="2"/>
</dbReference>
<evidence type="ECO:0000259" key="9">
    <source>
        <dbReference type="PROSITE" id="PS50110"/>
    </source>
</evidence>
<dbReference type="PROSITE" id="PS50109">
    <property type="entry name" value="HIS_KIN"/>
    <property type="match status" value="1"/>
</dbReference>
<dbReference type="InterPro" id="IPR003594">
    <property type="entry name" value="HATPase_dom"/>
</dbReference>
<dbReference type="SMART" id="SM00387">
    <property type="entry name" value="HATPase_c"/>
    <property type="match status" value="1"/>
</dbReference>
<gene>
    <name evidence="10" type="ORF">EHT25_30985</name>
</gene>
<dbReference type="GO" id="GO:0043565">
    <property type="term" value="F:sequence-specific DNA binding"/>
    <property type="evidence" value="ECO:0007669"/>
    <property type="project" value="InterPro"/>
</dbReference>
<reference evidence="10 11" key="1">
    <citation type="submission" date="2018-11" db="EMBL/GenBank/DDBJ databases">
        <authorList>
            <person name="Zhou Z."/>
            <person name="Wang G."/>
        </authorList>
    </citation>
    <scope>NUCLEOTIDE SEQUENCE [LARGE SCALE GENOMIC DNA]</scope>
    <source>
        <strain evidence="10 11">KCTC52004</strain>
    </source>
</reference>
<accession>A0A3P1BAT3</accession>
<dbReference type="PANTHER" id="PTHR43547">
    <property type="entry name" value="TWO-COMPONENT HISTIDINE KINASE"/>
    <property type="match status" value="1"/>
</dbReference>
<dbReference type="InterPro" id="IPR036890">
    <property type="entry name" value="HATPase_C_sf"/>
</dbReference>
<evidence type="ECO:0000259" key="7">
    <source>
        <dbReference type="PROSITE" id="PS01124"/>
    </source>
</evidence>
<keyword evidence="4" id="KW-0805">Transcription regulation</keyword>
<dbReference type="SMART" id="SM00388">
    <property type="entry name" value="HisKA"/>
    <property type="match status" value="1"/>
</dbReference>
<dbReference type="Gene3D" id="3.30.565.10">
    <property type="entry name" value="Histidine kinase-like ATPase, C-terminal domain"/>
    <property type="match status" value="1"/>
</dbReference>
<dbReference type="Gene3D" id="2.60.40.10">
    <property type="entry name" value="Immunoglobulins"/>
    <property type="match status" value="1"/>
</dbReference>
<dbReference type="Gene3D" id="1.10.287.130">
    <property type="match status" value="1"/>
</dbReference>
<dbReference type="InterPro" id="IPR009057">
    <property type="entry name" value="Homeodomain-like_sf"/>
</dbReference>
<dbReference type="InterPro" id="IPR005467">
    <property type="entry name" value="His_kinase_dom"/>
</dbReference>
<dbReference type="Gene3D" id="3.40.50.2300">
    <property type="match status" value="1"/>
</dbReference>
<dbReference type="InterPro" id="IPR003661">
    <property type="entry name" value="HisK_dim/P_dom"/>
</dbReference>
<proteinExistence type="predicted"/>
<protein>
    <recommendedName>
        <fullName evidence="2">histidine kinase</fullName>
        <ecNumber evidence="2">2.7.13.3</ecNumber>
    </recommendedName>
</protein>
<evidence type="ECO:0000313" key="10">
    <source>
        <dbReference type="EMBL" id="RRA98095.1"/>
    </source>
</evidence>
<organism evidence="10 11">
    <name type="scientific">Larkinella rosea</name>
    <dbReference type="NCBI Taxonomy" id="2025312"/>
    <lineage>
        <taxon>Bacteria</taxon>
        <taxon>Pseudomonadati</taxon>
        <taxon>Bacteroidota</taxon>
        <taxon>Cytophagia</taxon>
        <taxon>Cytophagales</taxon>
        <taxon>Spirosomataceae</taxon>
        <taxon>Larkinella</taxon>
    </lineage>
</organism>
<dbReference type="Pfam" id="PF02518">
    <property type="entry name" value="HATPase_c"/>
    <property type="match status" value="1"/>
</dbReference>
<evidence type="ECO:0000256" key="4">
    <source>
        <dbReference type="ARBA" id="ARBA00023015"/>
    </source>
</evidence>
<dbReference type="PROSITE" id="PS50110">
    <property type="entry name" value="RESPONSE_REGULATORY"/>
    <property type="match status" value="1"/>
</dbReference>
<keyword evidence="10" id="KW-0418">Kinase</keyword>
<dbReference type="PROSITE" id="PS01124">
    <property type="entry name" value="HTH_ARAC_FAMILY_2"/>
    <property type="match status" value="1"/>
</dbReference>
<dbReference type="PANTHER" id="PTHR43547:SF2">
    <property type="entry name" value="HYBRID SIGNAL TRANSDUCTION HISTIDINE KINASE C"/>
    <property type="match status" value="1"/>
</dbReference>
<evidence type="ECO:0000256" key="3">
    <source>
        <dbReference type="ARBA" id="ARBA00022553"/>
    </source>
</evidence>
<dbReference type="SUPFAM" id="SSF55874">
    <property type="entry name" value="ATPase domain of HSP90 chaperone/DNA topoisomerase II/histidine kinase"/>
    <property type="match status" value="1"/>
</dbReference>
<dbReference type="Pfam" id="PF07495">
    <property type="entry name" value="Y_Y_Y"/>
    <property type="match status" value="1"/>
</dbReference>
<keyword evidence="3 6" id="KW-0597">Phosphoprotein</keyword>
<dbReference type="InterPro" id="IPR011006">
    <property type="entry name" value="CheY-like_superfamily"/>
</dbReference>
<dbReference type="CDD" id="cd00075">
    <property type="entry name" value="HATPase"/>
    <property type="match status" value="1"/>
</dbReference>
<dbReference type="OrthoDB" id="9797097at2"/>
<dbReference type="Pfam" id="PF12833">
    <property type="entry name" value="HTH_18"/>
    <property type="match status" value="1"/>
</dbReference>
<dbReference type="SMART" id="SM00342">
    <property type="entry name" value="HTH_ARAC"/>
    <property type="match status" value="1"/>
</dbReference>